<dbReference type="RefSeq" id="WP_085168671.1">
    <property type="nucleotide sequence ID" value="NZ_BBUN01000056.1"/>
</dbReference>
<feature type="transmembrane region" description="Helical" evidence="1">
    <location>
        <begin position="87"/>
        <end position="106"/>
    </location>
</feature>
<evidence type="ECO:0000313" key="2">
    <source>
        <dbReference type="EMBL" id="ORV05625.1"/>
    </source>
</evidence>
<proteinExistence type="predicted"/>
<gene>
    <name evidence="2" type="ORF">AWB95_00215</name>
    <name evidence="3" type="ORF">CQY23_21350</name>
</gene>
<protein>
    <submittedName>
        <fullName evidence="2">Uncharacterized protein</fullName>
    </submittedName>
</protein>
<evidence type="ECO:0000313" key="4">
    <source>
        <dbReference type="Proteomes" id="UP000193907"/>
    </source>
</evidence>
<dbReference type="Proteomes" id="UP000193907">
    <property type="component" value="Unassembled WGS sequence"/>
</dbReference>
<keyword evidence="4" id="KW-1185">Reference proteome</keyword>
<evidence type="ECO:0000313" key="5">
    <source>
        <dbReference type="Proteomes" id="UP000230971"/>
    </source>
</evidence>
<feature type="transmembrane region" description="Helical" evidence="1">
    <location>
        <begin position="35"/>
        <end position="55"/>
    </location>
</feature>
<comment type="caution">
    <text evidence="2">The sequence shown here is derived from an EMBL/GenBank/DDBJ whole genome shotgun (WGS) entry which is preliminary data.</text>
</comment>
<evidence type="ECO:0000256" key="1">
    <source>
        <dbReference type="SAM" id="Phobius"/>
    </source>
</evidence>
<organism evidence="2 4">
    <name type="scientific">Mycobacterium celatum</name>
    <dbReference type="NCBI Taxonomy" id="28045"/>
    <lineage>
        <taxon>Bacteria</taxon>
        <taxon>Bacillati</taxon>
        <taxon>Actinomycetota</taxon>
        <taxon>Actinomycetes</taxon>
        <taxon>Mycobacteriales</taxon>
        <taxon>Mycobacteriaceae</taxon>
        <taxon>Mycobacterium</taxon>
    </lineage>
</organism>
<dbReference type="Proteomes" id="UP000230971">
    <property type="component" value="Unassembled WGS sequence"/>
</dbReference>
<dbReference type="EMBL" id="PDKV01000039">
    <property type="protein sequence ID" value="PIB74468.1"/>
    <property type="molecule type" value="Genomic_DNA"/>
</dbReference>
<dbReference type="AlphaFoldDB" id="A0A1X1RH59"/>
<accession>A0A1X1RH59</accession>
<dbReference type="OrthoDB" id="4376447at2"/>
<evidence type="ECO:0000313" key="3">
    <source>
        <dbReference type="EMBL" id="PIB74468.1"/>
    </source>
</evidence>
<sequence>MKLLMVAFLCVIFFGGIGLLCSTWAVISIARGEFLTGIVVLGFAMFSFGLVVPFVKVLPQKIIARGAFDAAGTTIWPDRGIDIPVQLSLVGLVVAMALFATFAPLGELDIPTPHTMRYYLPFISAAGAVAGAPIVWRNFKRGATKYLRLTPKGFEIAQGWSPSRGEWEQIEDVTDKVPGQATPAESAVVIVMADGHATTLAAGSFTPNGRALRQLVRFYWQHPDRRGELTDGRALERLRNEDFKVSR</sequence>
<keyword evidence="1" id="KW-1133">Transmembrane helix</keyword>
<feature type="transmembrane region" description="Helical" evidence="1">
    <location>
        <begin position="118"/>
        <end position="139"/>
    </location>
</feature>
<dbReference type="EMBL" id="LQOM01000054">
    <property type="protein sequence ID" value="ORV05625.1"/>
    <property type="molecule type" value="Genomic_DNA"/>
</dbReference>
<reference evidence="3 5" key="2">
    <citation type="journal article" date="2017" name="Infect. Genet. Evol.">
        <title>The new phylogeny of the genus Mycobacterium: The old and the news.</title>
        <authorList>
            <person name="Tortoli E."/>
            <person name="Fedrizzi T."/>
            <person name="Meehan C.J."/>
            <person name="Trovato A."/>
            <person name="Grottola A."/>
            <person name="Giacobazzi E."/>
            <person name="Serpini G.F."/>
            <person name="Tagliazucchi S."/>
            <person name="Fabio A."/>
            <person name="Bettua C."/>
            <person name="Bertorelli R."/>
            <person name="Frascaro F."/>
            <person name="De Sanctis V."/>
            <person name="Pecorari M."/>
            <person name="Jousson O."/>
            <person name="Segata N."/>
            <person name="Cirillo D.M."/>
        </authorList>
    </citation>
    <scope>NUCLEOTIDE SEQUENCE [LARGE SCALE GENOMIC DNA]</scope>
    <source>
        <strain evidence="3 5">NCTC 12882</strain>
    </source>
</reference>
<keyword evidence="1" id="KW-0472">Membrane</keyword>
<name>A0A1X1RH59_MYCCE</name>
<reference evidence="2 4" key="1">
    <citation type="submission" date="2016-01" db="EMBL/GenBank/DDBJ databases">
        <title>The new phylogeny of the genus Mycobacterium.</title>
        <authorList>
            <person name="Tarcisio F."/>
            <person name="Conor M."/>
            <person name="Antonella G."/>
            <person name="Elisabetta G."/>
            <person name="Giulia F.S."/>
            <person name="Sara T."/>
            <person name="Anna F."/>
            <person name="Clotilde B."/>
            <person name="Roberto B."/>
            <person name="Veronica D.S."/>
            <person name="Fabio R."/>
            <person name="Monica P."/>
            <person name="Olivier J."/>
            <person name="Enrico T."/>
            <person name="Nicola S."/>
        </authorList>
    </citation>
    <scope>NUCLEOTIDE SEQUENCE [LARGE SCALE GENOMIC DNA]</scope>
    <source>
        <strain evidence="2 4">DSM 44243</strain>
    </source>
</reference>
<keyword evidence="1" id="KW-0812">Transmembrane</keyword>
<dbReference type="STRING" id="28045.AWB95_00215"/>